<dbReference type="CDD" id="cd14752">
    <property type="entry name" value="GH31_N"/>
    <property type="match status" value="2"/>
</dbReference>
<keyword evidence="12" id="KW-1185">Reference proteome</keyword>
<dbReference type="Gene3D" id="4.10.110.10">
    <property type="entry name" value="Spasmolytic Protein, domain 1"/>
    <property type="match status" value="2"/>
</dbReference>
<feature type="compositionally biased region" description="Polar residues" evidence="8">
    <location>
        <begin position="117"/>
        <end position="126"/>
    </location>
</feature>
<sequence length="1423" mass="159141">MGRRNSPTPPGQSDDLEMADTTTIPTKDSAKKQSFLRDNRKPIAGVVAVVVALGILFLILGLTGVFDGKKDESKAAGEGSTVRPSTVPPLVRPTVPSTEAPPTAGTTLPVTEAPPTAGTTVSVTEAQPTGPTIPTPIVPVQPGARIECLPDERAVSRARCFEKGCSFEARTKGMDSMIPECYINADLVGYQMRKVSTNLRDDHINLFDLVPIHTKPLYSVPFVQPRLMVEPKSETTLRFKFFDAGKERYEVPVPLHTLPTGNLDRALYDVRQNGTRDTGMQIIRKSTGAVLWDMSLGGLYLEDQFLQITTRLPSTYIYGFGDNRHNSLRHKMDWKTWPMFSRDAQPTNPNKEDNLYGVIPFYMCIEEDGSAHGVFLLNSNAMDYRFQPAPAGLTIRSIGGVLDFHVFMGPTPEDVIRQYTELSGRSFMPPYWGLGFQISRWGFRDLDHVKLVVNRTVQAKIPLDAVYGDIDYMLHRQDFTVDPVNFAGLPRYVDELKSNGMRYVIILDPAIHADAKLKYPGTPAENYTAYTEGVKRDIFIKWPASLASRPEFADSVGPNRAMLGKVWPDGRSAFPDFFKNDTLQWWTDMIEEQYTVQGIKFDALWLDMNEVSSFDTNEDAASPDSWYCDKPEALPGNHTCFSLQCPQDDPLESPPYKPMAIRAWITDKRPQPLMSDKTLCMQAETSIDGKIFNQYDVHSLYGWSQAEVTYRVAQNIRKERSFVFSRSTFPGAQQYVGHWGGDNAGNYNDLRHSIIYLLEFNMFGFPYMGSDICGFFENTKLDVCMKWSAAGAFYPFARNHNANNNDDQDPAVHPETLDAAKRALNIRYTLLPYLYTLFYRSHVFGDTVSRPLHHVYPKDIKSRDVDDQFFWGPALMISPILSANNTRTFYIPTQNFYDYYDGSLTPAGDHAFTWNEPNLVPLHLRPGFIIPTQAPATNTRDSRKNPYTLLVVADNDHPIAKGELFWDDGKSIDTYQSGNYYLAEFEYDHTQRSFAFNVIHNGLQGDAVAEFAALQLTTIKFYTSNKGAPGMQHVDMIFNGLPAVVSVGIVTTPEFIIIQYPLSMTTSFSFSFPAITLVGAPTGASFIDCDPDRSVNAQGCRSKGCIWHEVLGTAQPSCSFSQNPAGVGYIREDQTVPLASFKLTNGVAVPLEANTGASLSRPNYYPKLQLIVQEYGDNILRVLIQGAKLDDPAFAFTSVPCVSAPFSCEPARAATNAAYEYELFEDSTRVVSIRVKRKGTTRYLFDSSGGTLVFANQFRELTTRVPSTFVYGLGEHSRNSFRHNFNYKSWGMFARDQPPGGPQNLYGVHPYVQVVEDNEGHTFGTLFLNAHAQEATFTPTPAITYRSIGGQLDFFLFIGDSPSHVNQLYTGMIGKPFLPPYWALGFQLSRWGYNELSNMTTVVDRTIAAEIPLDVFYGDIGKA</sequence>
<dbReference type="Gene3D" id="2.60.40.1180">
    <property type="entry name" value="Golgi alpha-mannosidase II"/>
    <property type="match status" value="2"/>
</dbReference>
<evidence type="ECO:0000259" key="10">
    <source>
        <dbReference type="PROSITE" id="PS51448"/>
    </source>
</evidence>
<dbReference type="InterPro" id="IPR000322">
    <property type="entry name" value="Glyco_hydro_31_TIM"/>
</dbReference>
<dbReference type="PANTHER" id="PTHR22762">
    <property type="entry name" value="ALPHA-GLUCOSIDASE"/>
    <property type="match status" value="1"/>
</dbReference>
<keyword evidence="3 9" id="KW-0472">Membrane</keyword>
<dbReference type="GO" id="GO:0004558">
    <property type="term" value="F:alpha-1,4-glucosidase activity"/>
    <property type="evidence" value="ECO:0007669"/>
    <property type="project" value="TreeGrafter"/>
</dbReference>
<feature type="region of interest" description="Disordered" evidence="8">
    <location>
        <begin position="71"/>
        <end position="137"/>
    </location>
</feature>
<dbReference type="CDD" id="cd06602">
    <property type="entry name" value="GH31_MGAM_SI_GAA"/>
    <property type="match status" value="1"/>
</dbReference>
<gene>
    <name evidence="11" type="ORF">BV898_01290</name>
</gene>
<dbReference type="GO" id="GO:0005975">
    <property type="term" value="P:carbohydrate metabolic process"/>
    <property type="evidence" value="ECO:0007669"/>
    <property type="project" value="InterPro"/>
</dbReference>
<evidence type="ECO:0000256" key="6">
    <source>
        <dbReference type="ARBA" id="ARBA00041343"/>
    </source>
</evidence>
<dbReference type="InterPro" id="IPR025887">
    <property type="entry name" value="Glyco_hydro_31_N_dom"/>
</dbReference>
<dbReference type="EMBL" id="MTYJ01000004">
    <property type="protein sequence ID" value="OQV25082.1"/>
    <property type="molecule type" value="Genomic_DNA"/>
</dbReference>
<dbReference type="GO" id="GO:0030246">
    <property type="term" value="F:carbohydrate binding"/>
    <property type="evidence" value="ECO:0007669"/>
    <property type="project" value="InterPro"/>
</dbReference>
<dbReference type="Proteomes" id="UP000192578">
    <property type="component" value="Unassembled WGS sequence"/>
</dbReference>
<protein>
    <recommendedName>
        <fullName evidence="6">Maltase</fullName>
    </recommendedName>
</protein>
<keyword evidence="9" id="KW-0812">Transmembrane</keyword>
<evidence type="ECO:0000256" key="9">
    <source>
        <dbReference type="SAM" id="Phobius"/>
    </source>
</evidence>
<name>A0A1W0XCK8_HYPEX</name>
<feature type="region of interest" description="Disordered" evidence="8">
    <location>
        <begin position="1"/>
        <end position="33"/>
    </location>
</feature>
<dbReference type="Gene3D" id="2.60.40.1760">
    <property type="entry name" value="glycosyl hydrolase (family 31)"/>
    <property type="match status" value="2"/>
</dbReference>
<proteinExistence type="inferred from homology"/>
<evidence type="ECO:0000313" key="12">
    <source>
        <dbReference type="Proteomes" id="UP000192578"/>
    </source>
</evidence>
<dbReference type="InterPro" id="IPR044913">
    <property type="entry name" value="P_trefoil_dom_sf"/>
</dbReference>
<dbReference type="InterPro" id="IPR017853">
    <property type="entry name" value="GH"/>
</dbReference>
<dbReference type="PROSITE" id="PS51448">
    <property type="entry name" value="P_TREFOIL_2"/>
    <property type="match status" value="1"/>
</dbReference>
<keyword evidence="9" id="KW-1133">Transmembrane helix</keyword>
<dbReference type="Pfam" id="PF13802">
    <property type="entry name" value="Gal_mutarotas_2"/>
    <property type="match status" value="1"/>
</dbReference>
<dbReference type="SUPFAM" id="SSF51011">
    <property type="entry name" value="Glycosyl hydrolase domain"/>
    <property type="match status" value="1"/>
</dbReference>
<dbReference type="InterPro" id="IPR000519">
    <property type="entry name" value="P_trefoil_dom"/>
</dbReference>
<feature type="transmembrane region" description="Helical" evidence="9">
    <location>
        <begin position="43"/>
        <end position="66"/>
    </location>
</feature>
<organism evidence="11 12">
    <name type="scientific">Hypsibius exemplaris</name>
    <name type="common">Freshwater tardigrade</name>
    <dbReference type="NCBI Taxonomy" id="2072580"/>
    <lineage>
        <taxon>Eukaryota</taxon>
        <taxon>Metazoa</taxon>
        <taxon>Ecdysozoa</taxon>
        <taxon>Tardigrada</taxon>
        <taxon>Eutardigrada</taxon>
        <taxon>Parachela</taxon>
        <taxon>Hypsibioidea</taxon>
        <taxon>Hypsibiidae</taxon>
        <taxon>Hypsibius</taxon>
    </lineage>
</organism>
<accession>A0A1W0XCK8</accession>
<dbReference type="OrthoDB" id="1334205at2759"/>
<dbReference type="Pfam" id="PF01055">
    <property type="entry name" value="Glyco_hydro_31_2nd"/>
    <property type="match status" value="2"/>
</dbReference>
<evidence type="ECO:0000256" key="4">
    <source>
        <dbReference type="ARBA" id="ARBA00023157"/>
    </source>
</evidence>
<keyword evidence="5" id="KW-0325">Glycoprotein</keyword>
<dbReference type="SUPFAM" id="SSF57492">
    <property type="entry name" value="Trefoil"/>
    <property type="match status" value="1"/>
</dbReference>
<comment type="caution">
    <text evidence="11">The sequence shown here is derived from an EMBL/GenBank/DDBJ whole genome shotgun (WGS) entry which is preliminary data.</text>
</comment>
<comment type="similarity">
    <text evidence="2">Belongs to the glycosyl hydrolase 31 family.</text>
</comment>
<comment type="subcellular location">
    <subcellularLocation>
        <location evidence="1">Membrane</location>
    </subcellularLocation>
</comment>
<evidence type="ECO:0000256" key="5">
    <source>
        <dbReference type="ARBA" id="ARBA00023180"/>
    </source>
</evidence>
<evidence type="ECO:0000256" key="7">
    <source>
        <dbReference type="PROSITE-ProRule" id="PRU00779"/>
    </source>
</evidence>
<dbReference type="InterPro" id="IPR048395">
    <property type="entry name" value="Glyco_hydro_31_C"/>
</dbReference>
<evidence type="ECO:0000256" key="8">
    <source>
        <dbReference type="SAM" id="MobiDB-lite"/>
    </source>
</evidence>
<comment type="caution">
    <text evidence="7">Lacks conserved residue(s) required for the propagation of feature annotation.</text>
</comment>
<dbReference type="SUPFAM" id="SSF74650">
    <property type="entry name" value="Galactose mutarotase-like"/>
    <property type="match status" value="2"/>
</dbReference>
<evidence type="ECO:0000256" key="2">
    <source>
        <dbReference type="ARBA" id="ARBA00007806"/>
    </source>
</evidence>
<evidence type="ECO:0000256" key="1">
    <source>
        <dbReference type="ARBA" id="ARBA00004370"/>
    </source>
</evidence>
<dbReference type="InterPro" id="IPR013780">
    <property type="entry name" value="Glyco_hydro_b"/>
</dbReference>
<keyword evidence="4" id="KW-1015">Disulfide bond</keyword>
<evidence type="ECO:0000313" key="11">
    <source>
        <dbReference type="EMBL" id="OQV25082.1"/>
    </source>
</evidence>
<dbReference type="InterPro" id="IPR011013">
    <property type="entry name" value="Gal_mutarotase_sf_dom"/>
</dbReference>
<evidence type="ECO:0000256" key="3">
    <source>
        <dbReference type="ARBA" id="ARBA00023136"/>
    </source>
</evidence>
<dbReference type="Pfam" id="PF21365">
    <property type="entry name" value="Glyco_hydro_31_3rd"/>
    <property type="match status" value="1"/>
</dbReference>
<dbReference type="Gene3D" id="3.20.20.80">
    <property type="entry name" value="Glycosidases"/>
    <property type="match status" value="2"/>
</dbReference>
<dbReference type="PANTHER" id="PTHR22762:SF133">
    <property type="entry name" value="P-TYPE DOMAIN-CONTAINING PROTEIN"/>
    <property type="match status" value="1"/>
</dbReference>
<feature type="domain" description="P-type" evidence="10">
    <location>
        <begin position="136"/>
        <end position="185"/>
    </location>
</feature>
<reference evidence="12" key="1">
    <citation type="submission" date="2017-01" db="EMBL/GenBank/DDBJ databases">
        <title>Comparative genomics of anhydrobiosis in the tardigrade Hypsibius dujardini.</title>
        <authorList>
            <person name="Yoshida Y."/>
            <person name="Koutsovoulos G."/>
            <person name="Laetsch D."/>
            <person name="Stevens L."/>
            <person name="Kumar S."/>
            <person name="Horikawa D."/>
            <person name="Ishino K."/>
            <person name="Komine S."/>
            <person name="Tomita M."/>
            <person name="Blaxter M."/>
            <person name="Arakawa K."/>
        </authorList>
    </citation>
    <scope>NUCLEOTIDE SEQUENCE [LARGE SCALE GENOMIC DNA]</scope>
    <source>
        <strain evidence="12">Z151</strain>
    </source>
</reference>
<dbReference type="SUPFAM" id="SSF51445">
    <property type="entry name" value="(Trans)glycosidases"/>
    <property type="match status" value="1"/>
</dbReference>
<dbReference type="GO" id="GO:0016020">
    <property type="term" value="C:membrane"/>
    <property type="evidence" value="ECO:0007669"/>
    <property type="project" value="UniProtKB-SubCell"/>
</dbReference>